<organism evidence="1 2">
    <name type="scientific">Ilyodon furcidens</name>
    <name type="common">goldbreast splitfin</name>
    <dbReference type="NCBI Taxonomy" id="33524"/>
    <lineage>
        <taxon>Eukaryota</taxon>
        <taxon>Metazoa</taxon>
        <taxon>Chordata</taxon>
        <taxon>Craniata</taxon>
        <taxon>Vertebrata</taxon>
        <taxon>Euteleostomi</taxon>
        <taxon>Actinopterygii</taxon>
        <taxon>Neopterygii</taxon>
        <taxon>Teleostei</taxon>
        <taxon>Neoteleostei</taxon>
        <taxon>Acanthomorphata</taxon>
        <taxon>Ovalentaria</taxon>
        <taxon>Atherinomorphae</taxon>
        <taxon>Cyprinodontiformes</taxon>
        <taxon>Goodeidae</taxon>
        <taxon>Ilyodon</taxon>
    </lineage>
</organism>
<evidence type="ECO:0000313" key="1">
    <source>
        <dbReference type="EMBL" id="MEQ2231142.1"/>
    </source>
</evidence>
<accession>A0ABV0THZ3</accession>
<evidence type="ECO:0000313" key="2">
    <source>
        <dbReference type="Proteomes" id="UP001482620"/>
    </source>
</evidence>
<dbReference type="EMBL" id="JAHRIQ010030624">
    <property type="protein sequence ID" value="MEQ2231142.1"/>
    <property type="molecule type" value="Genomic_DNA"/>
</dbReference>
<proteinExistence type="predicted"/>
<keyword evidence="2" id="KW-1185">Reference proteome</keyword>
<gene>
    <name evidence="1" type="ORF">ILYODFUR_036486</name>
</gene>
<protein>
    <submittedName>
        <fullName evidence="1">Uncharacterized protein</fullName>
    </submittedName>
</protein>
<name>A0ABV0THZ3_9TELE</name>
<comment type="caution">
    <text evidence="1">The sequence shown here is derived from an EMBL/GenBank/DDBJ whole genome shotgun (WGS) entry which is preliminary data.</text>
</comment>
<sequence length="108" mass="12030">MGKTREVCEDIRDTSEKQNLMFGTETFVCNSRLQPFPVVLVEVCTHCSRDSGPLLHTDLLQILQVSGLSLGKTDSAPSKDFRLDMCWLELGGPCLRCRILIHGGVVCY</sequence>
<dbReference type="Proteomes" id="UP001482620">
    <property type="component" value="Unassembled WGS sequence"/>
</dbReference>
<reference evidence="1 2" key="1">
    <citation type="submission" date="2021-06" db="EMBL/GenBank/DDBJ databases">
        <authorList>
            <person name="Palmer J.M."/>
        </authorList>
    </citation>
    <scope>NUCLEOTIDE SEQUENCE [LARGE SCALE GENOMIC DNA]</scope>
    <source>
        <strain evidence="2">if_2019</strain>
        <tissue evidence="1">Muscle</tissue>
    </source>
</reference>